<evidence type="ECO:0000256" key="10">
    <source>
        <dbReference type="RuleBase" id="RU364107"/>
    </source>
</evidence>
<keyword evidence="3" id="KW-0479">Metal-binding</keyword>
<feature type="domain" description="PHD-type" evidence="14">
    <location>
        <begin position="778"/>
        <end position="827"/>
    </location>
</feature>
<dbReference type="PROSITE" id="PS50016">
    <property type="entry name" value="ZF_PHD_2"/>
    <property type="match status" value="1"/>
</dbReference>
<protein>
    <recommendedName>
        <fullName evidence="10">Sister chromatid cohesion protein</fullName>
    </recommendedName>
</protein>
<dbReference type="GO" id="GO:0010468">
    <property type="term" value="P:regulation of gene expression"/>
    <property type="evidence" value="ECO:0007669"/>
    <property type="project" value="InterPro"/>
</dbReference>
<keyword evidence="7 10" id="KW-0539">Nucleus</keyword>
<gene>
    <name evidence="15" type="ORF">V8G54_012309</name>
</gene>
<evidence type="ECO:0000256" key="11">
    <source>
        <dbReference type="SAM" id="MobiDB-lite"/>
    </source>
</evidence>
<keyword evidence="6" id="KW-0862">Zinc</keyword>
<dbReference type="InterPro" id="IPR016024">
    <property type="entry name" value="ARM-type_fold"/>
</dbReference>
<dbReference type="CDD" id="cd15489">
    <property type="entry name" value="PHD_SF"/>
    <property type="match status" value="1"/>
</dbReference>
<sequence>MEAVQLLALRLHAVSVAAYLFRNAVVMGGGFRSSSSTTSTSMRGMVRKRMSSGSGWLRGIESNLETLRAICGKKPKGWVTARQTTAGWWLIASVTILILGTGGSLISPFSTLSCSSRDQSMSFPVTSAGAAAAFSGSRGIGLSNTVHSELAACLPLPSLPVFCGASDQDLRLVDSPARLNRVDVLAQSGKIAELLRHTDVSYLNLRDEAKGVPYIYVEPLELHDEVLRCNPEAFEYSTAGPVKEQISGSAVPEKRQSESSFSVPSQTQKDYNSTHSRQLDNFSTNDISTLSSKKSKVKKKGGDGISIAPDSAELQGAHIQRFCELLEDLCSKSELNSDDRDEAEWLSLPLSDLRLLVNEITSIREKKLLHLVPIEVLVRLLKVLDHQIHRAEGLSIEECDNSSDSELVSSVFIALESIHAALAVMAHSDMPKQLYKEEIIERILEFSRRQIMDVMCACDPSYRALHRPGENTGFEVDDYEENDAEFGSASKKRRTNKTLKLKKSASSRVSTAVNTILQKLCTVLGLLKDLLLIERLSDSCILQLVKTSITTFLVDNIQLLQLKAISLLSAVFYLYVQHRIYVIDEMVQLLWKLPYSKRALRSYHVREEEPRQIQMVTALLIQLIHCSANLPDALRKASNGNSVLEASVDASTPIKSHEAVTEACCLFWSRVLQRFASVKTQDASELKSIIENLVTDLLTTLNLPEYPASAPILEVLCVLLLQNAGPKSKDVSARTMAIDILGTIAARLKRDALVCSQEKLWILQDFLSPDAHAEHQAKDICCVCLGGRVENLFTCHDCQRLFHADCLGIKEHEISSRNWSCQTCICHKQLLVLQSCCNSQHKNNVKKNSKVSKDSEVSTQDIVQQLLLNYLQDVSSPDDLHLFICWFYLCLWYKDDSNFQHQSIYYIARMKSKIIVRDSGAVSSMLTRDSIKKITLALGQNSSFCRGFDKILHTLLASLRENSPVIRAKALKAVSIIVEADPEVLGDKRVQSAVEGRFCDSAISVREAALELVGRHIASHPDVGFKYFEKIAERIKDTGVSVRKRAIKIIRDMCTSDANFSGFTRACTEIITRVSDDEASIQDLVCKTFSEFWFEEPHASQTHSFGDGSTVPLEIVKKTEQIVQMLRGMPNNQLLVTVIKRNLALDFLPQSAKATGISPVSLATVRKRCELMCKCLLEKMLQVEEMNSDEVEVRALPYVLLLHAFCLVDPTLCAPASNPSQFVVTLQPYLKTQVDNRMVAQLLESILFIIDSVLPMLGKLPPIIVGELEQDLKQMIVRHSFLTVVHACIKCLCSASKMSGKGAVVVEQLVQFFFKCLDTQAVDNKQKVGRSLFCLGLLIRYGNRLLANSSNKLVDFGSSVRLFIKHLSAEDFVVKVRSLQALGFVLIARPEYMLESYVGKILEETLSPAADTRLKIQGLQNMYEYLLDAESQMGTDRDDDNVAGYTVGAGQSVPVAAGAGDTNMCGGIVQLYWDNILGRCLDFNEQVRQSALKIVEIVLRQGLVHPITCVPYLIALETDPLESNSKLAHHLLMNMNEKYPAFFESRLGDGLQMSFMFMQSICGGSENVDTKIQSKMPISGKGKPEAGMLAQAKLGVSRIYKLIRGNRVSRNKFLSSIVRKFDNPRWNKLVIAFLTYCTEVLALLPFISPDEPLYLIYAINRIVQVRAGPLEANFKAWSSSISNHGTPYGNGMHQQAPEESTVTTQAMSVDLNGSIQQNIYAHLNSNDLRSLDLNGSNDQQLDYSYYTGSPETKPHAAGYTDFNFSKDDLEKVQADCLSAIALQLLLKLKRHLKIMYSLDDARCQAYSPTEQPKPGEVISRQNIAFSLGESQFSLPTTPQELVPRYQEFKHALREDTVDYSHYTANIKRKRPTTTPRKVQARKAVHVSSGNYNEEDDEDYSGGSAMRSITFGGSRRSSLRSSRQY</sequence>
<feature type="chain" id="PRO_5042965554" description="Sister chromatid cohesion protein" evidence="13">
    <location>
        <begin position="19"/>
        <end position="1924"/>
    </location>
</feature>
<evidence type="ECO:0000256" key="1">
    <source>
        <dbReference type="ARBA" id="ARBA00004123"/>
    </source>
</evidence>
<evidence type="ECO:0000256" key="7">
    <source>
        <dbReference type="ARBA" id="ARBA00023242"/>
    </source>
</evidence>
<dbReference type="InterPro" id="IPR011011">
    <property type="entry name" value="Znf_FYVE_PHD"/>
</dbReference>
<feature type="compositionally biased region" description="Low complexity" evidence="11">
    <location>
        <begin position="1913"/>
        <end position="1924"/>
    </location>
</feature>
<evidence type="ECO:0000256" key="5">
    <source>
        <dbReference type="ARBA" id="ARBA00022771"/>
    </source>
</evidence>
<dbReference type="InterPro" id="IPR019786">
    <property type="entry name" value="Zinc_finger_PHD-type_CS"/>
</dbReference>
<feature type="transmembrane region" description="Helical" evidence="12">
    <location>
        <begin position="86"/>
        <end position="106"/>
    </location>
</feature>
<keyword evidence="4 10" id="KW-0677">Repeat</keyword>
<dbReference type="GO" id="GO:0090694">
    <property type="term" value="C:Scc2-Scc4 cohesin loading complex"/>
    <property type="evidence" value="ECO:0007669"/>
    <property type="project" value="TreeGrafter"/>
</dbReference>
<comment type="similarity">
    <text evidence="2 10">Belongs to the SCC2/Nipped-B family.</text>
</comment>
<evidence type="ECO:0000256" key="13">
    <source>
        <dbReference type="SAM" id="SignalP"/>
    </source>
</evidence>
<dbReference type="GO" id="GO:0003682">
    <property type="term" value="F:chromatin binding"/>
    <property type="evidence" value="ECO:0007669"/>
    <property type="project" value="TreeGrafter"/>
</dbReference>
<dbReference type="CDD" id="cd23958">
    <property type="entry name" value="SCC2"/>
    <property type="match status" value="1"/>
</dbReference>
<evidence type="ECO:0000256" key="9">
    <source>
        <dbReference type="PROSITE-ProRule" id="PRU00146"/>
    </source>
</evidence>
<dbReference type="PANTHER" id="PTHR21704">
    <property type="entry name" value="NIPPED-B-LIKE PROTEIN DELANGIN SCC2-RELATED"/>
    <property type="match status" value="1"/>
</dbReference>
<dbReference type="InterPro" id="IPR026003">
    <property type="entry name" value="Cohesin_HEAT"/>
</dbReference>
<keyword evidence="12" id="KW-0812">Transmembrane</keyword>
<dbReference type="PROSITE" id="PS01359">
    <property type="entry name" value="ZF_PHD_1"/>
    <property type="match status" value="1"/>
</dbReference>
<keyword evidence="12" id="KW-1133">Transmembrane helix</keyword>
<comment type="subcellular location">
    <subcellularLocation>
        <location evidence="1 10">Nucleus</location>
    </subcellularLocation>
</comment>
<evidence type="ECO:0000313" key="16">
    <source>
        <dbReference type="Proteomes" id="UP001374535"/>
    </source>
</evidence>
<dbReference type="SUPFAM" id="SSF57903">
    <property type="entry name" value="FYVE/PHD zinc finger"/>
    <property type="match status" value="1"/>
</dbReference>
<keyword evidence="16" id="KW-1185">Reference proteome</keyword>
<dbReference type="Gene3D" id="3.30.40.10">
    <property type="entry name" value="Zinc/RING finger domain, C3HC4 (zinc finger)"/>
    <property type="match status" value="1"/>
</dbReference>
<dbReference type="Pfam" id="PF12765">
    <property type="entry name" value="Cohesin_HEAT"/>
    <property type="match status" value="1"/>
</dbReference>
<feature type="signal peptide" evidence="13">
    <location>
        <begin position="1"/>
        <end position="18"/>
    </location>
</feature>
<proteinExistence type="inferred from homology"/>
<keyword evidence="12" id="KW-0472">Membrane</keyword>
<dbReference type="Gene3D" id="1.25.10.10">
    <property type="entry name" value="Leucine-rich Repeat Variant"/>
    <property type="match status" value="1"/>
</dbReference>
<evidence type="ECO:0000256" key="8">
    <source>
        <dbReference type="ARBA" id="ARBA00023306"/>
    </source>
</evidence>
<dbReference type="InterPro" id="IPR001965">
    <property type="entry name" value="Znf_PHD"/>
</dbReference>
<keyword evidence="8 10" id="KW-0131">Cell cycle</keyword>
<accession>A0AAQ3NSP4</accession>
<evidence type="ECO:0000256" key="3">
    <source>
        <dbReference type="ARBA" id="ARBA00022723"/>
    </source>
</evidence>
<dbReference type="InterPro" id="IPR013083">
    <property type="entry name" value="Znf_RING/FYVE/PHD"/>
</dbReference>
<keyword evidence="5 9" id="KW-0863">Zinc-finger</keyword>
<dbReference type="EMBL" id="CP144697">
    <property type="protein sequence ID" value="WVZ14743.1"/>
    <property type="molecule type" value="Genomic_DNA"/>
</dbReference>
<dbReference type="GO" id="GO:0034087">
    <property type="term" value="P:establishment of mitotic sister chromatid cohesion"/>
    <property type="evidence" value="ECO:0007669"/>
    <property type="project" value="TreeGrafter"/>
</dbReference>
<organism evidence="15 16">
    <name type="scientific">Vigna mungo</name>
    <name type="common">Black gram</name>
    <name type="synonym">Phaseolus mungo</name>
    <dbReference type="NCBI Taxonomy" id="3915"/>
    <lineage>
        <taxon>Eukaryota</taxon>
        <taxon>Viridiplantae</taxon>
        <taxon>Streptophyta</taxon>
        <taxon>Embryophyta</taxon>
        <taxon>Tracheophyta</taxon>
        <taxon>Spermatophyta</taxon>
        <taxon>Magnoliopsida</taxon>
        <taxon>eudicotyledons</taxon>
        <taxon>Gunneridae</taxon>
        <taxon>Pentapetalae</taxon>
        <taxon>rosids</taxon>
        <taxon>fabids</taxon>
        <taxon>Fabales</taxon>
        <taxon>Fabaceae</taxon>
        <taxon>Papilionoideae</taxon>
        <taxon>50 kb inversion clade</taxon>
        <taxon>NPAAA clade</taxon>
        <taxon>indigoferoid/millettioid clade</taxon>
        <taxon>Phaseoleae</taxon>
        <taxon>Vigna</taxon>
    </lineage>
</organism>
<name>A0AAQ3NSP4_VIGMU</name>
<dbReference type="Pfam" id="PF12830">
    <property type="entry name" value="Nipped-B_C"/>
    <property type="match status" value="1"/>
</dbReference>
<dbReference type="SMART" id="SM00249">
    <property type="entry name" value="PHD"/>
    <property type="match status" value="1"/>
</dbReference>
<dbReference type="GO" id="GO:0061775">
    <property type="term" value="F:cohesin loader activity"/>
    <property type="evidence" value="ECO:0007669"/>
    <property type="project" value="InterPro"/>
</dbReference>
<dbReference type="SUPFAM" id="SSF48371">
    <property type="entry name" value="ARM repeat"/>
    <property type="match status" value="1"/>
</dbReference>
<dbReference type="InterPro" id="IPR019787">
    <property type="entry name" value="Znf_PHD-finger"/>
</dbReference>
<feature type="region of interest" description="Disordered" evidence="11">
    <location>
        <begin position="245"/>
        <end position="286"/>
    </location>
</feature>
<evidence type="ECO:0000256" key="12">
    <source>
        <dbReference type="SAM" id="Phobius"/>
    </source>
</evidence>
<feature type="region of interest" description="Disordered" evidence="11">
    <location>
        <begin position="1867"/>
        <end position="1924"/>
    </location>
</feature>
<dbReference type="FunFam" id="1.25.10.10:FF:000697">
    <property type="entry name" value="Sister chromatid cohesion protein"/>
    <property type="match status" value="1"/>
</dbReference>
<evidence type="ECO:0000256" key="4">
    <source>
        <dbReference type="ARBA" id="ARBA00022737"/>
    </source>
</evidence>
<dbReference type="Proteomes" id="UP001374535">
    <property type="component" value="Chromosome 4"/>
</dbReference>
<dbReference type="GO" id="GO:1990414">
    <property type="term" value="P:replication-born double-strand break repair via sister chromatid exchange"/>
    <property type="evidence" value="ECO:0007669"/>
    <property type="project" value="TreeGrafter"/>
</dbReference>
<dbReference type="GO" id="GO:0071169">
    <property type="term" value="P:establishment of protein localization to chromatin"/>
    <property type="evidence" value="ECO:0007669"/>
    <property type="project" value="TreeGrafter"/>
</dbReference>
<feature type="compositionally biased region" description="Polar residues" evidence="11">
    <location>
        <begin position="258"/>
        <end position="286"/>
    </location>
</feature>
<dbReference type="InterPro" id="IPR011989">
    <property type="entry name" value="ARM-like"/>
</dbReference>
<reference evidence="15 16" key="1">
    <citation type="journal article" date="2023" name="Life. Sci Alliance">
        <title>Evolutionary insights into 3D genome organization and epigenetic landscape of Vigna mungo.</title>
        <authorList>
            <person name="Junaid A."/>
            <person name="Singh B."/>
            <person name="Bhatia S."/>
        </authorList>
    </citation>
    <scope>NUCLEOTIDE SEQUENCE [LARGE SCALE GENOMIC DNA]</scope>
    <source>
        <strain evidence="15">Urdbean</strain>
    </source>
</reference>
<evidence type="ECO:0000256" key="2">
    <source>
        <dbReference type="ARBA" id="ARBA00009252"/>
    </source>
</evidence>
<evidence type="ECO:0000256" key="6">
    <source>
        <dbReference type="ARBA" id="ARBA00022833"/>
    </source>
</evidence>
<dbReference type="GO" id="GO:0140588">
    <property type="term" value="P:chromatin looping"/>
    <property type="evidence" value="ECO:0007669"/>
    <property type="project" value="InterPro"/>
</dbReference>
<keyword evidence="13" id="KW-0732">Signal</keyword>
<evidence type="ECO:0000259" key="14">
    <source>
        <dbReference type="PROSITE" id="PS50016"/>
    </source>
</evidence>
<dbReference type="GO" id="GO:0008270">
    <property type="term" value="F:zinc ion binding"/>
    <property type="evidence" value="ECO:0007669"/>
    <property type="project" value="UniProtKB-KW"/>
</dbReference>
<evidence type="ECO:0000313" key="15">
    <source>
        <dbReference type="EMBL" id="WVZ14743.1"/>
    </source>
</evidence>
<dbReference type="InterPro" id="IPR024986">
    <property type="entry name" value="Nipped-B_C"/>
</dbReference>
<dbReference type="InterPro" id="IPR033031">
    <property type="entry name" value="Scc2/Nipped-B"/>
</dbReference>
<dbReference type="PANTHER" id="PTHR21704:SF18">
    <property type="entry name" value="NIPPED-B-LIKE PROTEIN"/>
    <property type="match status" value="1"/>
</dbReference>